<keyword evidence="3" id="KW-1185">Reference proteome</keyword>
<dbReference type="PANTHER" id="PTHR33064:SF37">
    <property type="entry name" value="RIBONUCLEASE H"/>
    <property type="match status" value="1"/>
</dbReference>
<organism evidence="2 3">
    <name type="scientific">Phytophthora fragariaefolia</name>
    <dbReference type="NCBI Taxonomy" id="1490495"/>
    <lineage>
        <taxon>Eukaryota</taxon>
        <taxon>Sar</taxon>
        <taxon>Stramenopiles</taxon>
        <taxon>Oomycota</taxon>
        <taxon>Peronosporomycetes</taxon>
        <taxon>Peronosporales</taxon>
        <taxon>Peronosporaceae</taxon>
        <taxon>Phytophthora</taxon>
    </lineage>
</organism>
<dbReference type="Proteomes" id="UP001165121">
    <property type="component" value="Unassembled WGS sequence"/>
</dbReference>
<reference evidence="2" key="1">
    <citation type="submission" date="2023-04" db="EMBL/GenBank/DDBJ databases">
        <title>Phytophthora fragariaefolia NBRC 109709.</title>
        <authorList>
            <person name="Ichikawa N."/>
            <person name="Sato H."/>
            <person name="Tonouchi N."/>
        </authorList>
    </citation>
    <scope>NUCLEOTIDE SEQUENCE</scope>
    <source>
        <strain evidence="2">NBRC 109709</strain>
    </source>
</reference>
<evidence type="ECO:0000259" key="1">
    <source>
        <dbReference type="Pfam" id="PF17919"/>
    </source>
</evidence>
<accession>A0A9W6YHX2</accession>
<protein>
    <submittedName>
        <fullName evidence="2">Unnamed protein product</fullName>
    </submittedName>
</protein>
<evidence type="ECO:0000313" key="3">
    <source>
        <dbReference type="Proteomes" id="UP001165121"/>
    </source>
</evidence>
<dbReference type="InterPro" id="IPR041577">
    <property type="entry name" value="RT_RNaseH_2"/>
</dbReference>
<dbReference type="InterPro" id="IPR043128">
    <property type="entry name" value="Rev_trsase/Diguanyl_cyclase"/>
</dbReference>
<comment type="caution">
    <text evidence="2">The sequence shown here is derived from an EMBL/GenBank/DDBJ whole genome shotgun (WGS) entry which is preliminary data.</text>
</comment>
<sequence>MAWSLSNFLKKDAEWRWNSEHQDAFEAIKESLLHAPILALPDPDRPFSVVCDASDFAIGCALLQADAERRERVIAFESRQIMAAEKTIQFMTTSYLQCSMLWSNSGFTCLALSRL</sequence>
<dbReference type="Pfam" id="PF17919">
    <property type="entry name" value="RT_RNaseH_2"/>
    <property type="match status" value="1"/>
</dbReference>
<dbReference type="InterPro" id="IPR051320">
    <property type="entry name" value="Viral_Replic_Matur_Polypro"/>
</dbReference>
<proteinExistence type="predicted"/>
<dbReference type="EMBL" id="BSXT01007815">
    <property type="protein sequence ID" value="GMF64258.1"/>
    <property type="molecule type" value="Genomic_DNA"/>
</dbReference>
<dbReference type="OrthoDB" id="117269at2759"/>
<dbReference type="SUPFAM" id="SSF56672">
    <property type="entry name" value="DNA/RNA polymerases"/>
    <property type="match status" value="1"/>
</dbReference>
<feature type="domain" description="Reverse transcriptase/retrotransposon-derived protein RNase H-like" evidence="1">
    <location>
        <begin position="17"/>
        <end position="89"/>
    </location>
</feature>
<dbReference type="InterPro" id="IPR043502">
    <property type="entry name" value="DNA/RNA_pol_sf"/>
</dbReference>
<dbReference type="Gene3D" id="3.30.70.270">
    <property type="match status" value="1"/>
</dbReference>
<dbReference type="AlphaFoldDB" id="A0A9W6YHX2"/>
<evidence type="ECO:0000313" key="2">
    <source>
        <dbReference type="EMBL" id="GMF64258.1"/>
    </source>
</evidence>
<dbReference type="PANTHER" id="PTHR33064">
    <property type="entry name" value="POL PROTEIN"/>
    <property type="match status" value="1"/>
</dbReference>
<name>A0A9W6YHX2_9STRA</name>
<gene>
    <name evidence="2" type="ORF">Pfra01_002810800</name>
</gene>